<evidence type="ECO:0000256" key="2">
    <source>
        <dbReference type="ARBA" id="ARBA00022630"/>
    </source>
</evidence>
<keyword evidence="4" id="KW-0521">NADP</keyword>
<feature type="region of interest" description="Disordered" evidence="6">
    <location>
        <begin position="1"/>
        <end position="27"/>
    </location>
</feature>
<dbReference type="GO" id="GO:0003959">
    <property type="term" value="F:NADPH dehydrogenase activity"/>
    <property type="evidence" value="ECO:0007669"/>
    <property type="project" value="InterPro"/>
</dbReference>
<feature type="region of interest" description="Disordered" evidence="6">
    <location>
        <begin position="460"/>
        <end position="485"/>
    </location>
</feature>
<dbReference type="GO" id="GO:0010181">
    <property type="term" value="F:FMN binding"/>
    <property type="evidence" value="ECO:0007669"/>
    <property type="project" value="InterPro"/>
</dbReference>
<dbReference type="InterPro" id="IPR013785">
    <property type="entry name" value="Aldolase_TIM"/>
</dbReference>
<dbReference type="AlphaFoldDB" id="A0A427Y8M0"/>
<comment type="caution">
    <text evidence="8">The sequence shown here is derived from an EMBL/GenBank/DDBJ whole genome shotgun (WGS) entry which is preliminary data.</text>
</comment>
<sequence>MTKDASNGTLGISQSTPNGQVAAPEIAPFPNVGVPGYPTFLPQQPQAIGSLLDSDKFPQNKRPPKLFEPLTIRGQTFHNRAWVAPMCQYSSDNGHATDHHFVHLGSMAMRGWGLIMVEATAVVPEGRISPEDSGIWDDSHIAGFKRIVDFVHAHRGKIGIQLAHAGRKASTLAPWVERIAHDEGWDGGSVPSEQVGGWPNNVVGPSEISFQPGKYPNPIAATSEYIKKLKQAYLDAVERCKKAGFDFIEIHGAHGYLFHEFASPLTNRRTDEYGGNLENRLRLPLEVAELIRKAWDKPLFYRVSASDWLENVEGPEKGASSNEKDEWAWWGLEQTTILTQKLADIGIDLIDVSSGGNDLRGQIAVGPSYQVHFASHIKKHVKNILVGTVGIITEAHQAEDILLRGDADVVLLARQVLRDIDWPLEAAQELGAAVAPAVQYERAWSRMVVKRETCTSPKLHTGISLVEGEEGRQRKHRSESHSDSK</sequence>
<dbReference type="InterPro" id="IPR001155">
    <property type="entry name" value="OxRdtase_FMN_N"/>
</dbReference>
<accession>A0A427Y8M0</accession>
<organism evidence="8 9">
    <name type="scientific">Saitozyma podzolica</name>
    <dbReference type="NCBI Taxonomy" id="1890683"/>
    <lineage>
        <taxon>Eukaryota</taxon>
        <taxon>Fungi</taxon>
        <taxon>Dikarya</taxon>
        <taxon>Basidiomycota</taxon>
        <taxon>Agaricomycotina</taxon>
        <taxon>Tremellomycetes</taxon>
        <taxon>Tremellales</taxon>
        <taxon>Trimorphomycetaceae</taxon>
        <taxon>Saitozyma</taxon>
    </lineage>
</organism>
<gene>
    <name evidence="8" type="ORF">EHS25_003323</name>
</gene>
<dbReference type="PANTHER" id="PTHR43303:SF4">
    <property type="entry name" value="NADPH DEHYDROGENASE C23G7.10C-RELATED"/>
    <property type="match status" value="1"/>
</dbReference>
<evidence type="ECO:0000256" key="3">
    <source>
        <dbReference type="ARBA" id="ARBA00022643"/>
    </source>
</evidence>
<evidence type="ECO:0000256" key="5">
    <source>
        <dbReference type="ARBA" id="ARBA00023002"/>
    </source>
</evidence>
<dbReference type="EMBL" id="RSCD01000017">
    <property type="protein sequence ID" value="RSH87413.1"/>
    <property type="molecule type" value="Genomic_DNA"/>
</dbReference>
<name>A0A427Y8M0_9TREE</name>
<evidence type="ECO:0000313" key="8">
    <source>
        <dbReference type="EMBL" id="RSH87413.1"/>
    </source>
</evidence>
<evidence type="ECO:0000256" key="6">
    <source>
        <dbReference type="SAM" id="MobiDB-lite"/>
    </source>
</evidence>
<keyword evidence="3" id="KW-0288">FMN</keyword>
<dbReference type="GO" id="GO:0050661">
    <property type="term" value="F:NADP binding"/>
    <property type="evidence" value="ECO:0007669"/>
    <property type="project" value="InterPro"/>
</dbReference>
<protein>
    <recommendedName>
        <fullName evidence="7">NADH:flavin oxidoreductase/NADH oxidase N-terminal domain-containing protein</fullName>
    </recommendedName>
</protein>
<keyword evidence="9" id="KW-1185">Reference proteome</keyword>
<dbReference type="InterPro" id="IPR044152">
    <property type="entry name" value="YqjM-like"/>
</dbReference>
<evidence type="ECO:0000313" key="9">
    <source>
        <dbReference type="Proteomes" id="UP000279259"/>
    </source>
</evidence>
<dbReference type="PANTHER" id="PTHR43303">
    <property type="entry name" value="NADPH DEHYDROGENASE C23G7.10C-RELATED"/>
    <property type="match status" value="1"/>
</dbReference>
<keyword evidence="2" id="KW-0285">Flavoprotein</keyword>
<dbReference type="OrthoDB" id="72788at2759"/>
<feature type="domain" description="NADH:flavin oxidoreductase/NADH oxidase N-terminal" evidence="7">
    <location>
        <begin position="65"/>
        <end position="430"/>
    </location>
</feature>
<evidence type="ECO:0000259" key="7">
    <source>
        <dbReference type="Pfam" id="PF00724"/>
    </source>
</evidence>
<comment type="cofactor">
    <cofactor evidence="1">
        <name>FMN</name>
        <dbReference type="ChEBI" id="CHEBI:58210"/>
    </cofactor>
</comment>
<reference evidence="8 9" key="1">
    <citation type="submission" date="2018-11" db="EMBL/GenBank/DDBJ databases">
        <title>Genome sequence of Saitozyma podzolica DSM 27192.</title>
        <authorList>
            <person name="Aliyu H."/>
            <person name="Gorte O."/>
            <person name="Ochsenreither K."/>
        </authorList>
    </citation>
    <scope>NUCLEOTIDE SEQUENCE [LARGE SCALE GENOMIC DNA]</scope>
    <source>
        <strain evidence="8 9">DSM 27192</strain>
    </source>
</reference>
<dbReference type="Proteomes" id="UP000279259">
    <property type="component" value="Unassembled WGS sequence"/>
</dbReference>
<evidence type="ECO:0000256" key="4">
    <source>
        <dbReference type="ARBA" id="ARBA00022857"/>
    </source>
</evidence>
<dbReference type="STRING" id="1890683.A0A427Y8M0"/>
<evidence type="ECO:0000256" key="1">
    <source>
        <dbReference type="ARBA" id="ARBA00001917"/>
    </source>
</evidence>
<proteinExistence type="predicted"/>
<dbReference type="Gene3D" id="3.20.20.70">
    <property type="entry name" value="Aldolase class I"/>
    <property type="match status" value="1"/>
</dbReference>
<dbReference type="SUPFAM" id="SSF51395">
    <property type="entry name" value="FMN-linked oxidoreductases"/>
    <property type="match status" value="1"/>
</dbReference>
<feature type="compositionally biased region" description="Polar residues" evidence="6">
    <location>
        <begin position="1"/>
        <end position="19"/>
    </location>
</feature>
<keyword evidence="5" id="KW-0560">Oxidoreductase</keyword>
<dbReference type="Pfam" id="PF00724">
    <property type="entry name" value="Oxidored_FMN"/>
    <property type="match status" value="1"/>
</dbReference>
<dbReference type="CDD" id="cd02932">
    <property type="entry name" value="OYE_YqiM_FMN"/>
    <property type="match status" value="1"/>
</dbReference>